<evidence type="ECO:0000313" key="3">
    <source>
        <dbReference type="Proteomes" id="UP001642540"/>
    </source>
</evidence>
<keyword evidence="1" id="KW-1133">Transmembrane helix</keyword>
<proteinExistence type="predicted"/>
<evidence type="ECO:0000313" key="2">
    <source>
        <dbReference type="EMBL" id="CAL8077411.1"/>
    </source>
</evidence>
<feature type="transmembrane region" description="Helical" evidence="1">
    <location>
        <begin position="12"/>
        <end position="30"/>
    </location>
</feature>
<evidence type="ECO:0000256" key="1">
    <source>
        <dbReference type="SAM" id="Phobius"/>
    </source>
</evidence>
<comment type="caution">
    <text evidence="2">The sequence shown here is derived from an EMBL/GenBank/DDBJ whole genome shotgun (WGS) entry which is preliminary data.</text>
</comment>
<accession>A0ABP1PTY2</accession>
<keyword evidence="1" id="KW-0472">Membrane</keyword>
<name>A0ABP1PTY2_9HEXA</name>
<keyword evidence="3" id="KW-1185">Reference proteome</keyword>
<dbReference type="EMBL" id="CAXLJM020000012">
    <property type="protein sequence ID" value="CAL8077411.1"/>
    <property type="molecule type" value="Genomic_DNA"/>
</dbReference>
<dbReference type="Proteomes" id="UP001642540">
    <property type="component" value="Unassembled WGS sequence"/>
</dbReference>
<organism evidence="2 3">
    <name type="scientific">Orchesella dallaii</name>
    <dbReference type="NCBI Taxonomy" id="48710"/>
    <lineage>
        <taxon>Eukaryota</taxon>
        <taxon>Metazoa</taxon>
        <taxon>Ecdysozoa</taxon>
        <taxon>Arthropoda</taxon>
        <taxon>Hexapoda</taxon>
        <taxon>Collembola</taxon>
        <taxon>Entomobryomorpha</taxon>
        <taxon>Entomobryoidea</taxon>
        <taxon>Orchesellidae</taxon>
        <taxon>Orchesellinae</taxon>
        <taxon>Orchesella</taxon>
    </lineage>
</organism>
<keyword evidence="1" id="KW-0812">Transmembrane</keyword>
<sequence>MLKPSREWLVQADFSFATLLGTLTWIYLLHYSEDEYNTMTTYPTVWTTLAISGIIRHRDGPLKREAWENFYEDVLPSRSRDEFTY</sequence>
<protein>
    <submittedName>
        <fullName evidence="2">Uncharacterized protein</fullName>
    </submittedName>
</protein>
<reference evidence="2 3" key="1">
    <citation type="submission" date="2024-08" db="EMBL/GenBank/DDBJ databases">
        <authorList>
            <person name="Cucini C."/>
            <person name="Frati F."/>
        </authorList>
    </citation>
    <scope>NUCLEOTIDE SEQUENCE [LARGE SCALE GENOMIC DNA]</scope>
</reference>
<gene>
    <name evidence="2" type="ORF">ODALV1_LOCUS3808</name>
</gene>